<dbReference type="GO" id="GO:0051015">
    <property type="term" value="F:actin filament binding"/>
    <property type="evidence" value="ECO:0007669"/>
    <property type="project" value="TreeGrafter"/>
</dbReference>
<reference evidence="11 12" key="1">
    <citation type="journal article" date="2023" name="BMC Biol.">
        <title>The compact genome of the sponge Oopsacas minuta (Hexactinellida) is lacking key metazoan core genes.</title>
        <authorList>
            <person name="Santini S."/>
            <person name="Schenkelaars Q."/>
            <person name="Jourda C."/>
            <person name="Duchesne M."/>
            <person name="Belahbib H."/>
            <person name="Rocher C."/>
            <person name="Selva M."/>
            <person name="Riesgo A."/>
            <person name="Vervoort M."/>
            <person name="Leys S.P."/>
            <person name="Kodjabachian L."/>
            <person name="Le Bivic A."/>
            <person name="Borchiellini C."/>
            <person name="Claverie J.M."/>
            <person name="Renard E."/>
        </authorList>
    </citation>
    <scope>NUCLEOTIDE SEQUENCE [LARGE SCALE GENOMIC DNA]</scope>
    <source>
        <strain evidence="11">SPO-2</strain>
    </source>
</reference>
<feature type="region of interest" description="Disordered" evidence="8">
    <location>
        <begin position="1929"/>
        <end position="1967"/>
    </location>
</feature>
<feature type="compositionally biased region" description="Polar residues" evidence="8">
    <location>
        <begin position="2137"/>
        <end position="2147"/>
    </location>
</feature>
<dbReference type="GO" id="GO:0016020">
    <property type="term" value="C:membrane"/>
    <property type="evidence" value="ECO:0007669"/>
    <property type="project" value="TreeGrafter"/>
</dbReference>
<dbReference type="Gene3D" id="3.40.850.10">
    <property type="entry name" value="Kinesin motor domain"/>
    <property type="match status" value="1"/>
</dbReference>
<feature type="binding site" evidence="6">
    <location>
        <begin position="480"/>
        <end position="487"/>
    </location>
    <ligand>
        <name>ATP</name>
        <dbReference type="ChEBI" id="CHEBI:30616"/>
    </ligand>
</feature>
<dbReference type="GO" id="GO:0000146">
    <property type="term" value="F:microfilament motor activity"/>
    <property type="evidence" value="ECO:0007669"/>
    <property type="project" value="TreeGrafter"/>
</dbReference>
<keyword evidence="5 6" id="KW-0009">Actin-binding</keyword>
<evidence type="ECO:0000256" key="5">
    <source>
        <dbReference type="ARBA" id="ARBA00023203"/>
    </source>
</evidence>
<feature type="domain" description="Myosin motor" evidence="10">
    <location>
        <begin position="387"/>
        <end position="1151"/>
    </location>
</feature>
<keyword evidence="4 6" id="KW-0505">Motor protein</keyword>
<dbReference type="SMART" id="SM00228">
    <property type="entry name" value="PDZ"/>
    <property type="match status" value="1"/>
</dbReference>
<keyword evidence="1 6" id="KW-0547">Nucleotide-binding</keyword>
<keyword evidence="7" id="KW-0175">Coiled coil</keyword>
<evidence type="ECO:0000256" key="8">
    <source>
        <dbReference type="SAM" id="MobiDB-lite"/>
    </source>
</evidence>
<dbReference type="GO" id="GO:0016459">
    <property type="term" value="C:myosin complex"/>
    <property type="evidence" value="ECO:0007669"/>
    <property type="project" value="UniProtKB-KW"/>
</dbReference>
<evidence type="ECO:0000313" key="11">
    <source>
        <dbReference type="EMBL" id="KAI6647582.1"/>
    </source>
</evidence>
<dbReference type="Gene3D" id="1.20.58.530">
    <property type="match status" value="1"/>
</dbReference>
<evidence type="ECO:0000313" key="12">
    <source>
        <dbReference type="Proteomes" id="UP001165289"/>
    </source>
</evidence>
<dbReference type="PANTHER" id="PTHR13140">
    <property type="entry name" value="MYOSIN"/>
    <property type="match status" value="1"/>
</dbReference>
<dbReference type="SUPFAM" id="SSF50156">
    <property type="entry name" value="PDZ domain-like"/>
    <property type="match status" value="1"/>
</dbReference>
<evidence type="ECO:0000259" key="9">
    <source>
        <dbReference type="PROSITE" id="PS50106"/>
    </source>
</evidence>
<dbReference type="Pfam" id="PF00063">
    <property type="entry name" value="Myosin_head"/>
    <property type="match status" value="1"/>
</dbReference>
<dbReference type="Gene3D" id="1.20.5.4820">
    <property type="match status" value="1"/>
</dbReference>
<dbReference type="GO" id="GO:0005737">
    <property type="term" value="C:cytoplasm"/>
    <property type="evidence" value="ECO:0007669"/>
    <property type="project" value="TreeGrafter"/>
</dbReference>
<dbReference type="InterPro" id="IPR036034">
    <property type="entry name" value="PDZ_sf"/>
</dbReference>
<feature type="compositionally biased region" description="Acidic residues" evidence="8">
    <location>
        <begin position="1884"/>
        <end position="1896"/>
    </location>
</feature>
<dbReference type="GO" id="GO:0007015">
    <property type="term" value="P:actin filament organization"/>
    <property type="evidence" value="ECO:0007669"/>
    <property type="project" value="TreeGrafter"/>
</dbReference>
<evidence type="ECO:0000259" key="10">
    <source>
        <dbReference type="PROSITE" id="PS51456"/>
    </source>
</evidence>
<feature type="compositionally biased region" description="Basic and acidic residues" evidence="8">
    <location>
        <begin position="1773"/>
        <end position="1787"/>
    </location>
</feature>
<keyword evidence="3 6" id="KW-0518">Myosin</keyword>
<dbReference type="Gene3D" id="1.20.120.720">
    <property type="entry name" value="Myosin VI head, motor domain, U50 subdomain"/>
    <property type="match status" value="1"/>
</dbReference>
<dbReference type="PRINTS" id="PR00193">
    <property type="entry name" value="MYOSINHEAVY"/>
</dbReference>
<evidence type="ECO:0000256" key="6">
    <source>
        <dbReference type="PROSITE-ProRule" id="PRU00782"/>
    </source>
</evidence>
<keyword evidence="2 6" id="KW-0067">ATP-binding</keyword>
<dbReference type="InterPro" id="IPR001478">
    <property type="entry name" value="PDZ"/>
</dbReference>
<dbReference type="PROSITE" id="PS51456">
    <property type="entry name" value="MYOSIN_MOTOR"/>
    <property type="match status" value="1"/>
</dbReference>
<feature type="domain" description="PDZ" evidence="9">
    <location>
        <begin position="169"/>
        <end position="250"/>
    </location>
</feature>
<feature type="compositionally biased region" description="Polar residues" evidence="8">
    <location>
        <begin position="2048"/>
        <end position="2096"/>
    </location>
</feature>
<dbReference type="InterPro" id="IPR001609">
    <property type="entry name" value="Myosin_head_motor_dom-like"/>
</dbReference>
<evidence type="ECO:0000256" key="7">
    <source>
        <dbReference type="SAM" id="Coils"/>
    </source>
</evidence>
<dbReference type="GO" id="GO:0005524">
    <property type="term" value="F:ATP binding"/>
    <property type="evidence" value="ECO:0007669"/>
    <property type="project" value="UniProtKB-UniRule"/>
</dbReference>
<dbReference type="SUPFAM" id="SSF52540">
    <property type="entry name" value="P-loop containing nucleoside triphosphate hydrolases"/>
    <property type="match status" value="1"/>
</dbReference>
<sequence length="2147" mass="245749">MSKNVVSRKESRIKGIFSSKKVPVEKRLEISPPTSGYRPGHSSLATTDINTIIPPIPRLPTSPPSLATINNAPTYHRDKQIIPLSNRESSKSLMSSMDTIPFPQYDKPPPSNLTPSNHAGSFHDLILNFNSSPRTPLRYQSRLELDLVSRDVHVEPEQVGQTVEVAPRSVILYKSATGDFGFSMNRCAPDEIPLHILEPRNTNTTQNGLISGDRLVEVNNYNVEQCTHDQVVDIIRNCGDSVELQVVAPPELYELAIRGALVPLTTQAKKTSTSAPLRRKSFHQRTVHSNFIGRMQKKSALRIRNSIREPSDTTGLHWLVHKAGYCGVIPVDDVTSTSSNPPGMGRYSDLKRSVSGLVDGYRVKVAETGQVLSVDHDDVEPAQNIVQGIENLAELTYLNETNCIHVLRTRYNNSLVHTYAGRHLIVINPIRELKCFSERVIEMFRGCQKDDMPPHIFAVAQTAYSEMRFSRQDQTLVMQGTSGSGKTYNARYVFGYLSTIAAYPHSELTKETFFAAEVLLLSMGSASTRLNGQATRFTNFTSLQFDSLGRLVSAVITPYLLERNRVVEPPPGEQNYNIFYQLYFSAEEQLSADLLLNQNYSNDKPHLNFSDISLDSAEYNFLWNLIQHSLQLLDISEEEARGIWSLLAAVYHLGHAGATVTPKGTGKFNDPVAAQNAATTLGTNVDTLQQELFYHMNTARTSYSSSVGLNSPSASINSNSSASSSLSPAARAQAAVKWFMIGLYEHAFHAMVLLINRALRGVSSHNKSNVTSINVLDTPGFQNYSIASETASFDDLCHNYTQERLQMLFFDYSFTQELDRYMEEEVPWTFSETPMSPLRIIDAIDKNSSQPKYSTDHKNEGIDSKGLFWILDEESSFPGSSDQMLVERIKINFNGNMQSHSRSAPPLQVQGESKFLISHFQNSYPVTYHVTNWLERVRENHSIRSVPAILSSSKRPPIAAIFQGKGIASASLNLSSQDGPLAKRYNTRRKSQVIPGIASTAKKSSVPLLTKFYLDFIMDEIRKSNQFFICCIVPHPPEMLPLVANSSEFNVPLDDFNIPFVRKQLKAGELLKATRIFKQGYPEMMHYSEFLRRFGILEQGKNRVQEYRSQKEHAKELLEGFLGLDKLKYKLGQSKVFFRVGTLHQINSVLEDKTNQTLINLQTRCRGYLARQHFKDLKVQELAIKCIQRNVKVFFDLKGSMWWDLMNEMKPVLEMKKTEDENRKLRDKIETLTQKLEQSDKELAIKRENEDLLEERIVAMTQALTSERAHSTELQNLQSAEQLANRELLEKVFSLQKSLQVATADSDSLKDENAKLLVRTESGREVFQYNSTSANQEVEALKQKVSQYKIELEETSIRKKKLDSQFRALEKERDDFSDSLEQFRRRFNKVNSELTDARIHGEEQASKYSELDKKQRKHEAELSVFKEAAASEKQSREKLTREKLTLDVELENLQSTYKAMEDQCNKLKKANEEMQLSTSTNATHDQHELSELRRQRNALELQCTDLEEERDEMSIQSERLEQEKQRLELEVQTIRRQALRETEGLEDEIEKTRASYNKKVKNLEQQIEEEREDKSALLRNKRDMEIELQQLRSEPSFDSVAMQKLRKKLILTRALLDDSQSEIKNERDKSQKAKSSYKNIVCQMEEGQTQVQILTRKLRNLNLEVEDSKESNEKMHMNIIDLNKQLTEVIRNKEEAETQLEEMDEDYKEDRIKLNSATQQLRISQAEVSNLQENILSLEDDKKRLETKIYDLEQQLKKETDAKRKSSNPANETRLRESELRVEQEISHKKRVQNTNHRLQSQLDKVQTELDQLKEHDLTKKLQTDIKKLRNTLQESEEREEIAVKKKRELERLVDEREQDLEEKNDQLRSLQQRSEKLKKTMETDFDEDLSLDDEMSTSFEDSPQIPRHYPYSRKSSLGVQHVIDNDFDFPRHSNHKHASSDLIDSDDNQSVRSSHSRNSSRFDYDVTMNNNTHRKSHLMHEDDVTKSSSLLIHSRHSPTDFLPSRSRNKRPVYENTLDETLTSNRTSELISKYDSLEEINKIGLGNRPNSSASSRTRSIQEKNYGSTGNAQKRNKSDLQFSDTDSVNSAVSSRTGQPEPMDESIISPREQNPSATGKSTKEKLLAKRQKRKDRTFQQEQVSTSNVL</sequence>
<comment type="similarity">
    <text evidence="6">Belongs to the TRAFAC class myosin-kinesin ATPase superfamily. Myosin family.</text>
</comment>
<dbReference type="InterPro" id="IPR027417">
    <property type="entry name" value="P-loop_NTPase"/>
</dbReference>
<dbReference type="SMART" id="SM00242">
    <property type="entry name" value="MYSc"/>
    <property type="match status" value="1"/>
</dbReference>
<dbReference type="PROSITE" id="PS50106">
    <property type="entry name" value="PDZ"/>
    <property type="match status" value="1"/>
</dbReference>
<dbReference type="PANTHER" id="PTHR13140:SF706">
    <property type="entry name" value="DILUTE CLASS UNCONVENTIONAL MYOSIN, ISOFORM C"/>
    <property type="match status" value="1"/>
</dbReference>
<comment type="caution">
    <text evidence="11">The sequence shown here is derived from an EMBL/GenBank/DDBJ whole genome shotgun (WGS) entry which is preliminary data.</text>
</comment>
<proteinExistence type="inferred from homology"/>
<dbReference type="Gene3D" id="2.30.42.10">
    <property type="match status" value="1"/>
</dbReference>
<feature type="coiled-coil region" evidence="7">
    <location>
        <begin position="1331"/>
        <end position="1386"/>
    </location>
</feature>
<dbReference type="Pfam" id="PF00595">
    <property type="entry name" value="PDZ"/>
    <property type="match status" value="1"/>
</dbReference>
<organism evidence="11 12">
    <name type="scientific">Oopsacas minuta</name>
    <dbReference type="NCBI Taxonomy" id="111878"/>
    <lineage>
        <taxon>Eukaryota</taxon>
        <taxon>Metazoa</taxon>
        <taxon>Porifera</taxon>
        <taxon>Hexactinellida</taxon>
        <taxon>Hexasterophora</taxon>
        <taxon>Lyssacinosida</taxon>
        <taxon>Leucopsacidae</taxon>
        <taxon>Oopsacas</taxon>
    </lineage>
</organism>
<feature type="compositionally biased region" description="Low complexity" evidence="8">
    <location>
        <begin position="1951"/>
        <end position="1962"/>
    </location>
</feature>
<accession>A0AAV7JFH0</accession>
<evidence type="ECO:0000256" key="2">
    <source>
        <dbReference type="ARBA" id="ARBA00022840"/>
    </source>
</evidence>
<gene>
    <name evidence="11" type="ORF">LOD99_8759</name>
</gene>
<dbReference type="SUPFAM" id="SSF90257">
    <property type="entry name" value="Myosin rod fragments"/>
    <property type="match status" value="1"/>
</dbReference>
<feature type="region of interest" description="Disordered" evidence="8">
    <location>
        <begin position="2043"/>
        <end position="2147"/>
    </location>
</feature>
<evidence type="ECO:0000256" key="1">
    <source>
        <dbReference type="ARBA" id="ARBA00022741"/>
    </source>
</evidence>
<dbReference type="InterPro" id="IPR036961">
    <property type="entry name" value="Kinesin_motor_dom_sf"/>
</dbReference>
<evidence type="ECO:0000256" key="3">
    <source>
        <dbReference type="ARBA" id="ARBA00023123"/>
    </source>
</evidence>
<comment type="caution">
    <text evidence="6">Lacks conserved residue(s) required for the propagation of feature annotation.</text>
</comment>
<feature type="coiled-coil region" evidence="7">
    <location>
        <begin position="1215"/>
        <end position="1256"/>
    </location>
</feature>
<feature type="region of interest" description="Disordered" evidence="8">
    <location>
        <begin position="1759"/>
        <end position="1796"/>
    </location>
</feature>
<keyword evidence="12" id="KW-1185">Reference proteome</keyword>
<feature type="region of interest" description="Disordered" evidence="8">
    <location>
        <begin position="1881"/>
        <end position="1914"/>
    </location>
</feature>
<dbReference type="Gene3D" id="1.10.10.820">
    <property type="match status" value="1"/>
</dbReference>
<feature type="region of interest" description="Disordered" evidence="8">
    <location>
        <begin position="1996"/>
        <end position="2015"/>
    </location>
</feature>
<protein>
    <submittedName>
        <fullName evidence="11">Unconventional myosin-XVIIIa</fullName>
    </submittedName>
</protein>
<dbReference type="EMBL" id="JAKMXF010000341">
    <property type="protein sequence ID" value="KAI6647582.1"/>
    <property type="molecule type" value="Genomic_DNA"/>
</dbReference>
<feature type="compositionally biased region" description="Polar residues" evidence="8">
    <location>
        <begin position="2109"/>
        <end position="2118"/>
    </location>
</feature>
<dbReference type="Proteomes" id="UP001165289">
    <property type="component" value="Unassembled WGS sequence"/>
</dbReference>
<dbReference type="PROSITE" id="PS50096">
    <property type="entry name" value="IQ"/>
    <property type="match status" value="1"/>
</dbReference>
<name>A0AAV7JFH0_9METZ</name>
<evidence type="ECO:0000256" key="4">
    <source>
        <dbReference type="ARBA" id="ARBA00023175"/>
    </source>
</evidence>